<accession>A0ABQ2BHC5</accession>
<evidence type="ECO:0000313" key="5">
    <source>
        <dbReference type="EMBL" id="GGI24523.1"/>
    </source>
</evidence>
<name>A0ABQ2BHC5_9SPHI</name>
<evidence type="ECO:0000256" key="2">
    <source>
        <dbReference type="ARBA" id="ARBA00023125"/>
    </source>
</evidence>
<evidence type="ECO:0000313" key="6">
    <source>
        <dbReference type="Proteomes" id="UP000645390"/>
    </source>
</evidence>
<organism evidence="5 6">
    <name type="scientific">Pedobacter mendelii</name>
    <dbReference type="NCBI Taxonomy" id="1908240"/>
    <lineage>
        <taxon>Bacteria</taxon>
        <taxon>Pseudomonadati</taxon>
        <taxon>Bacteroidota</taxon>
        <taxon>Sphingobacteriia</taxon>
        <taxon>Sphingobacteriales</taxon>
        <taxon>Sphingobacteriaceae</taxon>
        <taxon>Pedobacter</taxon>
    </lineage>
</organism>
<evidence type="ECO:0000256" key="3">
    <source>
        <dbReference type="ARBA" id="ARBA00023163"/>
    </source>
</evidence>
<dbReference type="PANTHER" id="PTHR38445">
    <property type="entry name" value="HTH-TYPE TRANSCRIPTIONAL REPRESSOR YTRA"/>
    <property type="match status" value="1"/>
</dbReference>
<dbReference type="InterPro" id="IPR036390">
    <property type="entry name" value="WH_DNA-bd_sf"/>
</dbReference>
<proteinExistence type="predicted"/>
<sequence length="356" mass="40772">MCFVIFGENNHLVLKSEDLISYIIIDEYSATPKYKQLVNTILYAIETGKIQNGNMLPSINELSFVLEISRDTAEKGYRRLRKLGVIESIPGKGYFVINTDFSRKLKICLLFNKLSTHKKIIYDSFSKAIGEQAAIDLYVYNNDFSLFKSILNNKKDGYTHYVIIPHFNEGDEKAQDIINAIPREKLIILDKLLPGITGEYAAVYENFAQDIYNALEQALAPLSKYHTLKIIFPKNTYFPKEILDGFYKFCQQYAFNHKVVDNIIVEEISKGEVYISLMEDDLVTLIERLLALEMEVGKDVGVISYNEIPLKRIILNGITTISTDFAMLGTETANCILNNIREKIHVPFYLNLRKSL</sequence>
<gene>
    <name evidence="5" type="ORF">GCM10008119_13080</name>
</gene>
<dbReference type="Gene3D" id="1.10.10.10">
    <property type="entry name" value="Winged helix-like DNA-binding domain superfamily/Winged helix DNA-binding domain"/>
    <property type="match status" value="1"/>
</dbReference>
<dbReference type="InterPro" id="IPR000524">
    <property type="entry name" value="Tscrpt_reg_HTH_GntR"/>
</dbReference>
<dbReference type="CDD" id="cd07377">
    <property type="entry name" value="WHTH_GntR"/>
    <property type="match status" value="1"/>
</dbReference>
<reference evidence="6" key="1">
    <citation type="journal article" date="2019" name="Int. J. Syst. Evol. Microbiol.">
        <title>The Global Catalogue of Microorganisms (GCM) 10K type strain sequencing project: providing services to taxonomists for standard genome sequencing and annotation.</title>
        <authorList>
            <consortium name="The Broad Institute Genomics Platform"/>
            <consortium name="The Broad Institute Genome Sequencing Center for Infectious Disease"/>
            <person name="Wu L."/>
            <person name="Ma J."/>
        </authorList>
    </citation>
    <scope>NUCLEOTIDE SEQUENCE [LARGE SCALE GENOMIC DNA]</scope>
    <source>
        <strain evidence="6">CCM 8939</strain>
    </source>
</reference>
<protein>
    <submittedName>
        <fullName evidence="5">Transcriptional regulator</fullName>
    </submittedName>
</protein>
<dbReference type="PROSITE" id="PS50949">
    <property type="entry name" value="HTH_GNTR"/>
    <property type="match status" value="1"/>
</dbReference>
<dbReference type="InterPro" id="IPR036388">
    <property type="entry name" value="WH-like_DNA-bd_sf"/>
</dbReference>
<dbReference type="SUPFAM" id="SSF53822">
    <property type="entry name" value="Periplasmic binding protein-like I"/>
    <property type="match status" value="1"/>
</dbReference>
<keyword evidence="1" id="KW-0805">Transcription regulation</keyword>
<keyword evidence="6" id="KW-1185">Reference proteome</keyword>
<evidence type="ECO:0000256" key="1">
    <source>
        <dbReference type="ARBA" id="ARBA00023015"/>
    </source>
</evidence>
<dbReference type="SMART" id="SM00345">
    <property type="entry name" value="HTH_GNTR"/>
    <property type="match status" value="1"/>
</dbReference>
<dbReference type="SUPFAM" id="SSF46785">
    <property type="entry name" value="Winged helix' DNA-binding domain"/>
    <property type="match status" value="1"/>
</dbReference>
<comment type="caution">
    <text evidence="5">The sequence shown here is derived from an EMBL/GenBank/DDBJ whole genome shotgun (WGS) entry which is preliminary data.</text>
</comment>
<dbReference type="Proteomes" id="UP000645390">
    <property type="component" value="Unassembled WGS sequence"/>
</dbReference>
<dbReference type="Gene3D" id="3.40.50.2300">
    <property type="match status" value="2"/>
</dbReference>
<keyword evidence="2" id="KW-0238">DNA-binding</keyword>
<feature type="domain" description="HTH gntR-type" evidence="4">
    <location>
        <begin position="31"/>
        <end position="99"/>
    </location>
</feature>
<dbReference type="Pfam" id="PF00392">
    <property type="entry name" value="GntR"/>
    <property type="match status" value="1"/>
</dbReference>
<dbReference type="PANTHER" id="PTHR38445:SF10">
    <property type="entry name" value="GNTR-FAMILY TRANSCRIPTIONAL REGULATOR"/>
    <property type="match status" value="1"/>
</dbReference>
<keyword evidence="3" id="KW-0804">Transcription</keyword>
<dbReference type="InterPro" id="IPR028082">
    <property type="entry name" value="Peripla_BP_I"/>
</dbReference>
<evidence type="ECO:0000259" key="4">
    <source>
        <dbReference type="PROSITE" id="PS50949"/>
    </source>
</evidence>
<dbReference type="EMBL" id="BMDJ01000003">
    <property type="protein sequence ID" value="GGI24523.1"/>
    <property type="molecule type" value="Genomic_DNA"/>
</dbReference>